<name>A0A8C9LNK0_9PRIM</name>
<sequence>MVHTQVQGTLWQSVGHPLPGKDTSCIKETRVSGVRRLKAGPRGEPSHGRRRNLKVWVQSLRSCTGSTQGHSRWTGSSRVCSNWTGSRMTHSLRSSRAYSNCAGNNHKSHSPPWSPHRSHSWSRNRLAHSSTWTCSSTRAHSSRSHSPHRWSHSPHSRSHSPHSQSHSLQSSHSSPWFRWVELEWVEEQVRRRCRYGAP</sequence>
<feature type="region of interest" description="Disordered" evidence="1">
    <location>
        <begin position="98"/>
        <end position="120"/>
    </location>
</feature>
<dbReference type="AlphaFoldDB" id="A0A8C9LNK0"/>
<keyword evidence="3" id="KW-1185">Reference proteome</keyword>
<reference evidence="2" key="2">
    <citation type="submission" date="2025-09" db="UniProtKB">
        <authorList>
            <consortium name="Ensembl"/>
        </authorList>
    </citation>
    <scope>IDENTIFICATION</scope>
</reference>
<feature type="region of interest" description="Disordered" evidence="1">
    <location>
        <begin position="132"/>
        <end position="170"/>
    </location>
</feature>
<organism evidence="2 3">
    <name type="scientific">Piliocolobus tephrosceles</name>
    <name type="common">Ugandan red Colobus</name>
    <dbReference type="NCBI Taxonomy" id="591936"/>
    <lineage>
        <taxon>Eukaryota</taxon>
        <taxon>Metazoa</taxon>
        <taxon>Chordata</taxon>
        <taxon>Craniata</taxon>
        <taxon>Vertebrata</taxon>
        <taxon>Euteleostomi</taxon>
        <taxon>Mammalia</taxon>
        <taxon>Eutheria</taxon>
        <taxon>Euarchontoglires</taxon>
        <taxon>Primates</taxon>
        <taxon>Haplorrhini</taxon>
        <taxon>Catarrhini</taxon>
        <taxon>Cercopithecidae</taxon>
        <taxon>Colobinae</taxon>
        <taxon>Piliocolobus</taxon>
    </lineage>
</organism>
<reference evidence="2" key="1">
    <citation type="submission" date="2025-08" db="UniProtKB">
        <authorList>
            <consortium name="Ensembl"/>
        </authorList>
    </citation>
    <scope>IDENTIFICATION</scope>
</reference>
<dbReference type="Proteomes" id="UP000694416">
    <property type="component" value="Unplaced"/>
</dbReference>
<evidence type="ECO:0000313" key="2">
    <source>
        <dbReference type="Ensembl" id="ENSPTEP00000015281.1"/>
    </source>
</evidence>
<protein>
    <submittedName>
        <fullName evidence="2">Uncharacterized protein</fullName>
    </submittedName>
</protein>
<feature type="compositionally biased region" description="Low complexity" evidence="1">
    <location>
        <begin position="161"/>
        <end position="170"/>
    </location>
</feature>
<accession>A0A8C9LNK0</accession>
<dbReference type="Ensembl" id="ENSPTET00000022827.1">
    <property type="protein sequence ID" value="ENSPTEP00000015281.1"/>
    <property type="gene ID" value="ENSPTEG00000016980.1"/>
</dbReference>
<evidence type="ECO:0000313" key="3">
    <source>
        <dbReference type="Proteomes" id="UP000694416"/>
    </source>
</evidence>
<proteinExistence type="predicted"/>
<evidence type="ECO:0000256" key="1">
    <source>
        <dbReference type="SAM" id="MobiDB-lite"/>
    </source>
</evidence>
<feature type="compositionally biased region" description="Basic residues" evidence="1">
    <location>
        <begin position="140"/>
        <end position="160"/>
    </location>
</feature>